<evidence type="ECO:0000256" key="2">
    <source>
        <dbReference type="ARBA" id="ARBA00023015"/>
    </source>
</evidence>
<dbReference type="SMART" id="SM00906">
    <property type="entry name" value="Fungal_trans"/>
    <property type="match status" value="1"/>
</dbReference>
<comment type="caution">
    <text evidence="8">The sequence shown here is derived from an EMBL/GenBank/DDBJ whole genome shotgun (WGS) entry which is preliminary data.</text>
</comment>
<gene>
    <name evidence="8" type="ORF">PHISCL_04989</name>
</gene>
<dbReference type="Pfam" id="PF00172">
    <property type="entry name" value="Zn_clus"/>
    <property type="match status" value="1"/>
</dbReference>
<dbReference type="CDD" id="cd12148">
    <property type="entry name" value="fungal_TF_MHR"/>
    <property type="match status" value="1"/>
</dbReference>
<evidence type="ECO:0000256" key="1">
    <source>
        <dbReference type="ARBA" id="ARBA00022723"/>
    </source>
</evidence>
<dbReference type="Gene3D" id="4.10.240.10">
    <property type="entry name" value="Zn(2)-C6 fungal-type DNA-binding domain"/>
    <property type="match status" value="1"/>
</dbReference>
<dbReference type="GO" id="GO:0003677">
    <property type="term" value="F:DNA binding"/>
    <property type="evidence" value="ECO:0007669"/>
    <property type="project" value="UniProtKB-KW"/>
</dbReference>
<dbReference type="InterPro" id="IPR050987">
    <property type="entry name" value="AtrR-like"/>
</dbReference>
<evidence type="ECO:0000259" key="7">
    <source>
        <dbReference type="PROSITE" id="PS50048"/>
    </source>
</evidence>
<dbReference type="PANTHER" id="PTHR46910:SF25">
    <property type="entry name" value="ABC-TRANSPORTER-REGULATING TRANSCRIPTION FACTOR"/>
    <property type="match status" value="1"/>
</dbReference>
<keyword evidence="5" id="KW-0539">Nucleus</keyword>
<sequence length="744" mass="83212">MACRSCRLRKVKCDRTRPSCKNCMQRGNECTYAGERRKRLKLDNGSADSRPGGADDDASSGPRRMAQGMPNPLPSYPSQLRDMNDMVSTSSSPESVLSGGPVRATAAEPTTRPLQGAPLDQILDGNDVDPLKDHHPGIWMRVNDAEEYTGPSSGIAGISDLGLKWILSCVPDSDELCRTIQYVRDGLLSHLRQCIPPQPLPNPEFPTVWKALPPPDTVREYVDTYFSTIQTVFPVLDATIFNERLTQWYQQPSSQSDSWKALLNAVLASGCRAALSNDTASAFQVSSNRAWEFFQNALNYEPKLVHCATDLLSVQALVVMTVFAQGMSCSQRLEYTLCSAAARLAHSLGLHRRVPKQWNMSEREQRERQRLFWVIYCLDKGIGLRSGRPSVIHDDDISCPFPRDIRYGAVKVVGQERQAQSEELPFDYFLCLVKFHRICNLIAETLYSTIALCQSAFQLRSTAYDILARLETWRESIPGQFRPGQPFSRLPAGSSSRFQTQMLVLHFSYYYAVCAIHRRFTPMFLQGDEEEVVEWFPQGSSVTHIEAARTMVLLTKYLDIESFTPAWLLFYYPTTALATIFTHTITNPSLASTHNDIALMEAVAGFFGRLEFMTLGKAAFTKTSEFARQARRIVTKAVNQNQTGRHDTPRERRRGITVYDADNDLVGLSNIPIAVEPISTNWSAPDKQHVSLHTRPDGTGYVAPDSGMESVPPGFEGIFPNIRSSSPMNGGIDLLFGDLPDGYW</sequence>
<dbReference type="GO" id="GO:0000981">
    <property type="term" value="F:DNA-binding transcription factor activity, RNA polymerase II-specific"/>
    <property type="evidence" value="ECO:0007669"/>
    <property type="project" value="InterPro"/>
</dbReference>
<keyword evidence="4" id="KW-0804">Transcription</keyword>
<dbReference type="InterPro" id="IPR007219">
    <property type="entry name" value="XnlR_reg_dom"/>
</dbReference>
<feature type="compositionally biased region" description="Low complexity" evidence="6">
    <location>
        <begin position="87"/>
        <end position="102"/>
    </location>
</feature>
<dbReference type="SUPFAM" id="SSF57701">
    <property type="entry name" value="Zn2/Cys6 DNA-binding domain"/>
    <property type="match status" value="1"/>
</dbReference>
<proteinExistence type="predicted"/>
<accession>A0A3A2ZI17</accession>
<dbReference type="PROSITE" id="PS00463">
    <property type="entry name" value="ZN2_CY6_FUNGAL_1"/>
    <property type="match status" value="1"/>
</dbReference>
<dbReference type="Proteomes" id="UP000266188">
    <property type="component" value="Unassembled WGS sequence"/>
</dbReference>
<evidence type="ECO:0000256" key="5">
    <source>
        <dbReference type="ARBA" id="ARBA00023242"/>
    </source>
</evidence>
<evidence type="ECO:0000313" key="8">
    <source>
        <dbReference type="EMBL" id="RJE22686.1"/>
    </source>
</evidence>
<keyword evidence="9" id="KW-1185">Reference proteome</keyword>
<dbReference type="PANTHER" id="PTHR46910">
    <property type="entry name" value="TRANSCRIPTION FACTOR PDR1"/>
    <property type="match status" value="1"/>
</dbReference>
<dbReference type="CDD" id="cd00067">
    <property type="entry name" value="GAL4"/>
    <property type="match status" value="1"/>
</dbReference>
<dbReference type="PROSITE" id="PS50048">
    <property type="entry name" value="ZN2_CY6_FUNGAL_2"/>
    <property type="match status" value="1"/>
</dbReference>
<dbReference type="InterPro" id="IPR001138">
    <property type="entry name" value="Zn2Cys6_DnaBD"/>
</dbReference>
<dbReference type="GO" id="GO:0006351">
    <property type="term" value="P:DNA-templated transcription"/>
    <property type="evidence" value="ECO:0007669"/>
    <property type="project" value="InterPro"/>
</dbReference>
<evidence type="ECO:0000256" key="6">
    <source>
        <dbReference type="SAM" id="MobiDB-lite"/>
    </source>
</evidence>
<dbReference type="GO" id="GO:0008270">
    <property type="term" value="F:zinc ion binding"/>
    <property type="evidence" value="ECO:0007669"/>
    <property type="project" value="InterPro"/>
</dbReference>
<dbReference type="OrthoDB" id="39175at2759"/>
<evidence type="ECO:0000256" key="3">
    <source>
        <dbReference type="ARBA" id="ARBA00023125"/>
    </source>
</evidence>
<protein>
    <recommendedName>
        <fullName evidence="7">Zn(2)-C6 fungal-type domain-containing protein</fullName>
    </recommendedName>
</protein>
<dbReference type="AlphaFoldDB" id="A0A3A2ZI17"/>
<dbReference type="EMBL" id="MVGC01000156">
    <property type="protein sequence ID" value="RJE22686.1"/>
    <property type="molecule type" value="Genomic_DNA"/>
</dbReference>
<dbReference type="SMART" id="SM00066">
    <property type="entry name" value="GAL4"/>
    <property type="match status" value="1"/>
</dbReference>
<evidence type="ECO:0000313" key="9">
    <source>
        <dbReference type="Proteomes" id="UP000266188"/>
    </source>
</evidence>
<feature type="domain" description="Zn(2)-C6 fungal-type" evidence="7">
    <location>
        <begin position="2"/>
        <end position="32"/>
    </location>
</feature>
<name>A0A3A2ZI17_9EURO</name>
<dbReference type="STRING" id="2070753.A0A3A2ZI17"/>
<keyword evidence="1" id="KW-0479">Metal-binding</keyword>
<evidence type="ECO:0000256" key="4">
    <source>
        <dbReference type="ARBA" id="ARBA00023163"/>
    </source>
</evidence>
<keyword evidence="3" id="KW-0238">DNA-binding</keyword>
<organism evidence="8 9">
    <name type="scientific">Aspergillus sclerotialis</name>
    <dbReference type="NCBI Taxonomy" id="2070753"/>
    <lineage>
        <taxon>Eukaryota</taxon>
        <taxon>Fungi</taxon>
        <taxon>Dikarya</taxon>
        <taxon>Ascomycota</taxon>
        <taxon>Pezizomycotina</taxon>
        <taxon>Eurotiomycetes</taxon>
        <taxon>Eurotiomycetidae</taxon>
        <taxon>Eurotiales</taxon>
        <taxon>Aspergillaceae</taxon>
        <taxon>Aspergillus</taxon>
        <taxon>Aspergillus subgen. Polypaecilum</taxon>
    </lineage>
</organism>
<feature type="region of interest" description="Disordered" evidence="6">
    <location>
        <begin position="41"/>
        <end position="122"/>
    </location>
</feature>
<dbReference type="InterPro" id="IPR036864">
    <property type="entry name" value="Zn2-C6_fun-type_DNA-bd_sf"/>
</dbReference>
<keyword evidence="2" id="KW-0805">Transcription regulation</keyword>
<reference evidence="9" key="1">
    <citation type="submission" date="2017-02" db="EMBL/GenBank/DDBJ databases">
        <authorList>
            <person name="Tafer H."/>
            <person name="Lopandic K."/>
        </authorList>
    </citation>
    <scope>NUCLEOTIDE SEQUENCE [LARGE SCALE GENOMIC DNA]</scope>
    <source>
        <strain evidence="9">CBS 366.77</strain>
    </source>
</reference>
<dbReference type="Pfam" id="PF04082">
    <property type="entry name" value="Fungal_trans"/>
    <property type="match status" value="1"/>
</dbReference>